<keyword evidence="2" id="KW-0325">Glycoprotein</keyword>
<dbReference type="Pfam" id="PF00732">
    <property type="entry name" value="GMC_oxred_N"/>
    <property type="match status" value="1"/>
</dbReference>
<evidence type="ECO:0000256" key="6">
    <source>
        <dbReference type="SAM" id="SignalP"/>
    </source>
</evidence>
<protein>
    <submittedName>
        <fullName evidence="9">Dehydrogenase patE</fullName>
    </submittedName>
</protein>
<comment type="caution">
    <text evidence="9">The sequence shown here is derived from an EMBL/GenBank/DDBJ whole genome shotgun (WGS) entry which is preliminary data.</text>
</comment>
<evidence type="ECO:0000313" key="9">
    <source>
        <dbReference type="EMBL" id="TVY80920.1"/>
    </source>
</evidence>
<dbReference type="EMBL" id="QGMK01000583">
    <property type="protein sequence ID" value="TVY80920.1"/>
    <property type="molecule type" value="Genomic_DNA"/>
</dbReference>
<feature type="binding site" evidence="4">
    <location>
        <begin position="551"/>
        <end position="552"/>
    </location>
    <ligand>
        <name>FAD</name>
        <dbReference type="ChEBI" id="CHEBI:57692"/>
    </ligand>
</feature>
<feature type="active site" description="Proton donor" evidence="3">
    <location>
        <position position="552"/>
    </location>
</feature>
<evidence type="ECO:0000256" key="2">
    <source>
        <dbReference type="ARBA" id="ARBA00023180"/>
    </source>
</evidence>
<sequence>MAFYLYSALLLNLLPLHQAFAASSTFNPGAGNFFGIPNQNATFDYVIVGGGTAGLAVAMRLAEDPSYTVAVVEAGGFYQIENGNQSVVPLYNSEFASIDDPTANPSVDWGFVTTPQPGANNRTLHYARGKTLGGSSALNANIYNRGTRGSYHQWAELVGDDSYEFDNWLPYFAKGTNYTSPNTTLRAKNATVPEPLNVSSEYSGGPAHISYPNFALPFSSWVQESFNSFGFKNISSFSDGELLGSQYVPAVLQPESNQRETSETSYLEAAFASGRTNLKVYTHSLAMQIMFSTNKTATAVKVRSYNTDYFLTARKEVISSAGAFQSPQLLMVSGVGLAQTLAQHNISLIADRPGVGQNMWDHVDIEVTWKVGVVGMNTLANTTFAAQQAELFQNEPASSIYGSYGADYIGWEKLPEPYRSNLSSTALSELATFPADWPEIEYEIASVLTSGIEGDYNGYGTFVVIPVSPISRGNVTLQTSSMLDPPVINPNWLTSETDKELALQAVKRGRTIIASQAMQPILIGNETAPGQLVQTDDEIYEYIRNNFFMNWHAAATCKMGRTNDIMAVVDSKARVIGVNGLRVVDASAFALLPPGHPVSTTYGLAEKISADIIAAR</sequence>
<evidence type="ECO:0000256" key="4">
    <source>
        <dbReference type="PIRSR" id="PIRSR000137-2"/>
    </source>
</evidence>
<evidence type="ECO:0000259" key="7">
    <source>
        <dbReference type="PROSITE" id="PS00623"/>
    </source>
</evidence>
<keyword evidence="6" id="KW-0732">Signal</keyword>
<dbReference type="SUPFAM" id="SSF51905">
    <property type="entry name" value="FAD/NAD(P)-binding domain"/>
    <property type="match status" value="1"/>
</dbReference>
<feature type="active site" description="Proton acceptor" evidence="3">
    <location>
        <position position="596"/>
    </location>
</feature>
<reference evidence="9 10" key="1">
    <citation type="submission" date="2018-05" db="EMBL/GenBank/DDBJ databases">
        <title>Genome sequencing and assembly of the regulated plant pathogen Lachnellula willkommii and related sister species for the development of diagnostic species identification markers.</title>
        <authorList>
            <person name="Giroux E."/>
            <person name="Bilodeau G."/>
        </authorList>
    </citation>
    <scope>NUCLEOTIDE SEQUENCE [LARGE SCALE GENOMIC DNA]</scope>
    <source>
        <strain evidence="9 10">CBS 268.59</strain>
    </source>
</reference>
<comment type="similarity">
    <text evidence="1 5">Belongs to the GMC oxidoreductase family.</text>
</comment>
<feature type="domain" description="Glucose-methanol-choline oxidoreductase N-terminal" evidence="7">
    <location>
        <begin position="129"/>
        <end position="152"/>
    </location>
</feature>
<accession>A0A8T9CAU5</accession>
<dbReference type="PANTHER" id="PTHR11552">
    <property type="entry name" value="GLUCOSE-METHANOL-CHOLINE GMC OXIDOREDUCTASE"/>
    <property type="match status" value="1"/>
</dbReference>
<dbReference type="InterPro" id="IPR000172">
    <property type="entry name" value="GMC_OxRdtase_N"/>
</dbReference>
<dbReference type="InterPro" id="IPR012132">
    <property type="entry name" value="GMC_OxRdtase"/>
</dbReference>
<keyword evidence="4 5" id="KW-0274">FAD</keyword>
<evidence type="ECO:0000256" key="1">
    <source>
        <dbReference type="ARBA" id="ARBA00010790"/>
    </source>
</evidence>
<dbReference type="AlphaFoldDB" id="A0A8T9CAU5"/>
<dbReference type="InterPro" id="IPR036188">
    <property type="entry name" value="FAD/NAD-bd_sf"/>
</dbReference>
<feature type="domain" description="Glucose-methanol-choline oxidoreductase N-terminal" evidence="8">
    <location>
        <begin position="322"/>
        <end position="336"/>
    </location>
</feature>
<feature type="chain" id="PRO_5035814924" evidence="6">
    <location>
        <begin position="22"/>
        <end position="616"/>
    </location>
</feature>
<dbReference type="PANTHER" id="PTHR11552:SF138">
    <property type="entry name" value="DEHYDROGENASE PKFF-RELATED"/>
    <property type="match status" value="1"/>
</dbReference>
<dbReference type="PROSITE" id="PS00624">
    <property type="entry name" value="GMC_OXRED_2"/>
    <property type="match status" value="1"/>
</dbReference>
<keyword evidence="5" id="KW-0285">Flavoprotein</keyword>
<dbReference type="Pfam" id="PF05199">
    <property type="entry name" value="GMC_oxred_C"/>
    <property type="match status" value="1"/>
</dbReference>
<feature type="signal peptide" evidence="6">
    <location>
        <begin position="1"/>
        <end position="21"/>
    </location>
</feature>
<dbReference type="InterPro" id="IPR007867">
    <property type="entry name" value="GMC_OxRtase_C"/>
</dbReference>
<dbReference type="GO" id="GO:0016614">
    <property type="term" value="F:oxidoreductase activity, acting on CH-OH group of donors"/>
    <property type="evidence" value="ECO:0007669"/>
    <property type="project" value="InterPro"/>
</dbReference>
<organism evidence="9 10">
    <name type="scientific">Lachnellula suecica</name>
    <dbReference type="NCBI Taxonomy" id="602035"/>
    <lineage>
        <taxon>Eukaryota</taxon>
        <taxon>Fungi</taxon>
        <taxon>Dikarya</taxon>
        <taxon>Ascomycota</taxon>
        <taxon>Pezizomycotina</taxon>
        <taxon>Leotiomycetes</taxon>
        <taxon>Helotiales</taxon>
        <taxon>Lachnaceae</taxon>
        <taxon>Lachnellula</taxon>
    </lineage>
</organism>
<dbReference type="Gene3D" id="3.30.560.10">
    <property type="entry name" value="Glucose Oxidase, domain 3"/>
    <property type="match status" value="1"/>
</dbReference>
<name>A0A8T9CAU5_9HELO</name>
<evidence type="ECO:0000256" key="3">
    <source>
        <dbReference type="PIRSR" id="PIRSR000137-1"/>
    </source>
</evidence>
<comment type="cofactor">
    <cofactor evidence="4">
        <name>FAD</name>
        <dbReference type="ChEBI" id="CHEBI:57692"/>
    </cofactor>
</comment>
<evidence type="ECO:0000313" key="10">
    <source>
        <dbReference type="Proteomes" id="UP000469558"/>
    </source>
</evidence>
<gene>
    <name evidence="9" type="primary">patE_4</name>
    <name evidence="9" type="ORF">LSUE1_G006970</name>
</gene>
<proteinExistence type="inferred from homology"/>
<dbReference type="GO" id="GO:0050660">
    <property type="term" value="F:flavin adenine dinucleotide binding"/>
    <property type="evidence" value="ECO:0007669"/>
    <property type="project" value="InterPro"/>
</dbReference>
<dbReference type="PROSITE" id="PS00623">
    <property type="entry name" value="GMC_OXRED_1"/>
    <property type="match status" value="1"/>
</dbReference>
<dbReference type="SUPFAM" id="SSF54373">
    <property type="entry name" value="FAD-linked reductases, C-terminal domain"/>
    <property type="match status" value="1"/>
</dbReference>
<evidence type="ECO:0000259" key="8">
    <source>
        <dbReference type="PROSITE" id="PS00624"/>
    </source>
</evidence>
<dbReference type="GO" id="GO:0044550">
    <property type="term" value="P:secondary metabolite biosynthetic process"/>
    <property type="evidence" value="ECO:0007669"/>
    <property type="project" value="TreeGrafter"/>
</dbReference>
<dbReference type="OrthoDB" id="269227at2759"/>
<dbReference type="PIRSF" id="PIRSF000137">
    <property type="entry name" value="Alcohol_oxidase"/>
    <property type="match status" value="1"/>
</dbReference>
<evidence type="ECO:0000256" key="5">
    <source>
        <dbReference type="RuleBase" id="RU003968"/>
    </source>
</evidence>
<keyword evidence="10" id="KW-1185">Reference proteome</keyword>
<dbReference type="Gene3D" id="3.50.50.60">
    <property type="entry name" value="FAD/NAD(P)-binding domain"/>
    <property type="match status" value="1"/>
</dbReference>
<dbReference type="Proteomes" id="UP000469558">
    <property type="component" value="Unassembled WGS sequence"/>
</dbReference>